<dbReference type="OrthoDB" id="540004at2759"/>
<sequence length="274" mass="30250">MALADWIPRLLRPSLLLGLAVYHFGMTILETLFIRHEPSLLFNIPKLQEKSFARIWINNGENMSLEMPGNLDDLLKTVRGTVLDVGPGSGEQLTRFDSSKVDVMYGAEPGIDLHPGLLRSAEKTGFGGKYKALHCGGEPESLIPALAKAGVFKDGVSQGVFDEVVCVRVLCGVPRPEETIQGLYRLIKPGGRLIFCEHVINPWREDGAILGRLFQAVYALLGWKFFMGGCTVDRNTKQYLLDAPGKEGWEEVHLESVDPTTAIPFIVGYLVKRG</sequence>
<dbReference type="GO" id="GO:0032259">
    <property type="term" value="P:methylation"/>
    <property type="evidence" value="ECO:0007669"/>
    <property type="project" value="UniProtKB-KW"/>
</dbReference>
<dbReference type="PANTHER" id="PTHR45036">
    <property type="entry name" value="METHYLTRANSFERASE LIKE 7B"/>
    <property type="match status" value="1"/>
</dbReference>
<dbReference type="AlphaFoldDB" id="A0A6A6YIR0"/>
<dbReference type="Gene3D" id="3.40.50.150">
    <property type="entry name" value="Vaccinia Virus protein VP39"/>
    <property type="match status" value="1"/>
</dbReference>
<protein>
    <submittedName>
        <fullName evidence="1 3">S-adenosyl-L-methionine-dependent methyltransferase</fullName>
    </submittedName>
</protein>
<name>A0A6A6YIR0_9PEZI</name>
<dbReference type="PANTHER" id="PTHR45036:SF1">
    <property type="entry name" value="METHYLTRANSFERASE LIKE 7A"/>
    <property type="match status" value="1"/>
</dbReference>
<evidence type="ECO:0000313" key="2">
    <source>
        <dbReference type="Proteomes" id="UP000504636"/>
    </source>
</evidence>
<dbReference type="RefSeq" id="XP_033575644.1">
    <property type="nucleotide sequence ID" value="XM_033722920.1"/>
</dbReference>
<dbReference type="GeneID" id="54463813"/>
<dbReference type="InterPro" id="IPR052356">
    <property type="entry name" value="Thiol_S-MT"/>
</dbReference>
<reference evidence="3" key="3">
    <citation type="submission" date="2025-04" db="UniProtKB">
        <authorList>
            <consortium name="RefSeq"/>
        </authorList>
    </citation>
    <scope>IDENTIFICATION</scope>
    <source>
        <strain evidence="3">CBS 304.34</strain>
    </source>
</reference>
<dbReference type="SUPFAM" id="SSF53335">
    <property type="entry name" value="S-adenosyl-L-methionine-dependent methyltransferases"/>
    <property type="match status" value="1"/>
</dbReference>
<dbReference type="CDD" id="cd02440">
    <property type="entry name" value="AdoMet_MTases"/>
    <property type="match status" value="1"/>
</dbReference>
<evidence type="ECO:0000313" key="3">
    <source>
        <dbReference type="RefSeq" id="XP_033575644.1"/>
    </source>
</evidence>
<accession>A0A6A6YIR0</accession>
<dbReference type="InterPro" id="IPR029063">
    <property type="entry name" value="SAM-dependent_MTases_sf"/>
</dbReference>
<dbReference type="GO" id="GO:0008168">
    <property type="term" value="F:methyltransferase activity"/>
    <property type="evidence" value="ECO:0007669"/>
    <property type="project" value="UniProtKB-KW"/>
</dbReference>
<reference evidence="3" key="2">
    <citation type="submission" date="2020-04" db="EMBL/GenBank/DDBJ databases">
        <authorList>
            <consortium name="NCBI Genome Project"/>
        </authorList>
    </citation>
    <scope>NUCLEOTIDE SEQUENCE</scope>
    <source>
        <strain evidence="3">CBS 304.34</strain>
    </source>
</reference>
<gene>
    <name evidence="1 3" type="ORF">BDZ99DRAFT_488632</name>
</gene>
<keyword evidence="1" id="KW-0808">Transferase</keyword>
<dbReference type="Pfam" id="PF13489">
    <property type="entry name" value="Methyltransf_23"/>
    <property type="match status" value="1"/>
</dbReference>
<dbReference type="Proteomes" id="UP000504636">
    <property type="component" value="Unplaced"/>
</dbReference>
<reference evidence="1 3" key="1">
    <citation type="journal article" date="2020" name="Stud. Mycol.">
        <title>101 Dothideomycetes genomes: a test case for predicting lifestyles and emergence of pathogens.</title>
        <authorList>
            <person name="Haridas S."/>
            <person name="Albert R."/>
            <person name="Binder M."/>
            <person name="Bloem J."/>
            <person name="Labutti K."/>
            <person name="Salamov A."/>
            <person name="Andreopoulos B."/>
            <person name="Baker S."/>
            <person name="Barry K."/>
            <person name="Bills G."/>
            <person name="Bluhm B."/>
            <person name="Cannon C."/>
            <person name="Castanera R."/>
            <person name="Culley D."/>
            <person name="Daum C."/>
            <person name="Ezra D."/>
            <person name="Gonzalez J."/>
            <person name="Henrissat B."/>
            <person name="Kuo A."/>
            <person name="Liang C."/>
            <person name="Lipzen A."/>
            <person name="Lutzoni F."/>
            <person name="Magnuson J."/>
            <person name="Mondo S."/>
            <person name="Nolan M."/>
            <person name="Ohm R."/>
            <person name="Pangilinan J."/>
            <person name="Park H.-J."/>
            <person name="Ramirez L."/>
            <person name="Alfaro M."/>
            <person name="Sun H."/>
            <person name="Tritt A."/>
            <person name="Yoshinaga Y."/>
            <person name="Zwiers L.-H."/>
            <person name="Turgeon B."/>
            <person name="Goodwin S."/>
            <person name="Spatafora J."/>
            <person name="Crous P."/>
            <person name="Grigoriev I."/>
        </authorList>
    </citation>
    <scope>NUCLEOTIDE SEQUENCE</scope>
    <source>
        <strain evidence="1 3">CBS 304.34</strain>
    </source>
</reference>
<proteinExistence type="predicted"/>
<keyword evidence="2" id="KW-1185">Reference proteome</keyword>
<dbReference type="EMBL" id="MU003702">
    <property type="protein sequence ID" value="KAF2808680.1"/>
    <property type="molecule type" value="Genomic_DNA"/>
</dbReference>
<keyword evidence="1 3" id="KW-0489">Methyltransferase</keyword>
<organism evidence="1">
    <name type="scientific">Mytilinidion resinicola</name>
    <dbReference type="NCBI Taxonomy" id="574789"/>
    <lineage>
        <taxon>Eukaryota</taxon>
        <taxon>Fungi</taxon>
        <taxon>Dikarya</taxon>
        <taxon>Ascomycota</taxon>
        <taxon>Pezizomycotina</taxon>
        <taxon>Dothideomycetes</taxon>
        <taxon>Pleosporomycetidae</taxon>
        <taxon>Mytilinidiales</taxon>
        <taxon>Mytilinidiaceae</taxon>
        <taxon>Mytilinidion</taxon>
    </lineage>
</organism>
<evidence type="ECO:0000313" key="1">
    <source>
        <dbReference type="EMBL" id="KAF2808680.1"/>
    </source>
</evidence>